<protein>
    <recommendedName>
        <fullName evidence="7">Tetraspanin</fullName>
    </recommendedName>
</protein>
<feature type="disulfide bond" evidence="6">
    <location>
        <begin position="104"/>
        <end position="138"/>
    </location>
</feature>
<evidence type="ECO:0000256" key="1">
    <source>
        <dbReference type="ARBA" id="ARBA00004141"/>
    </source>
</evidence>
<accession>T1GTV8</accession>
<dbReference type="PANTHER" id="PTHR19282:SF521">
    <property type="entry name" value="IP01817P-RELATED"/>
    <property type="match status" value="1"/>
</dbReference>
<dbReference type="InterPro" id="IPR008952">
    <property type="entry name" value="Tetraspanin_EC2_sf"/>
</dbReference>
<evidence type="ECO:0000313" key="9">
    <source>
        <dbReference type="Proteomes" id="UP000015102"/>
    </source>
</evidence>
<dbReference type="InterPro" id="IPR018499">
    <property type="entry name" value="Tetraspanin/Peripherin"/>
</dbReference>
<name>T1GTV8_MEGSC</name>
<dbReference type="EMBL" id="CAQQ02086791">
    <property type="status" value="NOT_ANNOTATED_CDS"/>
    <property type="molecule type" value="Genomic_DNA"/>
</dbReference>
<evidence type="ECO:0000313" key="8">
    <source>
        <dbReference type="EnsemblMetazoa" id="MESCA007152-PA"/>
    </source>
</evidence>
<dbReference type="Gene3D" id="1.10.1450.10">
    <property type="entry name" value="Tetraspanin"/>
    <property type="match status" value="1"/>
</dbReference>
<comment type="caution">
    <text evidence="7">Lacks conserved residue(s) required for the propagation of feature annotation.</text>
</comment>
<keyword evidence="5 7" id="KW-0472">Membrane</keyword>
<dbReference type="Pfam" id="PF00335">
    <property type="entry name" value="Tetraspanin"/>
    <property type="match status" value="1"/>
</dbReference>
<comment type="similarity">
    <text evidence="2 7">Belongs to the tetraspanin (TM4SF) family.</text>
</comment>
<evidence type="ECO:0000256" key="4">
    <source>
        <dbReference type="ARBA" id="ARBA00022989"/>
    </source>
</evidence>
<feature type="transmembrane region" description="Helical" evidence="7">
    <location>
        <begin position="45"/>
        <end position="64"/>
    </location>
</feature>
<evidence type="ECO:0000256" key="2">
    <source>
        <dbReference type="ARBA" id="ARBA00006840"/>
    </source>
</evidence>
<feature type="disulfide bond" evidence="6">
    <location>
        <begin position="105"/>
        <end position="122"/>
    </location>
</feature>
<evidence type="ECO:0000256" key="3">
    <source>
        <dbReference type="ARBA" id="ARBA00022692"/>
    </source>
</evidence>
<dbReference type="EMBL" id="CAQQ02086792">
    <property type="status" value="NOT_ANNOTATED_CDS"/>
    <property type="molecule type" value="Genomic_DNA"/>
</dbReference>
<proteinExistence type="inferred from homology"/>
<keyword evidence="4 7" id="KW-1133">Transmembrane helix</keyword>
<evidence type="ECO:0000256" key="6">
    <source>
        <dbReference type="PIRSR" id="PIRSR002419-1"/>
    </source>
</evidence>
<evidence type="ECO:0000256" key="7">
    <source>
        <dbReference type="RuleBase" id="RU361218"/>
    </source>
</evidence>
<dbReference type="Proteomes" id="UP000015102">
    <property type="component" value="Unassembled WGS sequence"/>
</dbReference>
<dbReference type="PRINTS" id="PR00259">
    <property type="entry name" value="TMFOUR"/>
</dbReference>
<organism evidence="8 9">
    <name type="scientific">Megaselia scalaris</name>
    <name type="common">Humpbacked fly</name>
    <name type="synonym">Phora scalaris</name>
    <dbReference type="NCBI Taxonomy" id="36166"/>
    <lineage>
        <taxon>Eukaryota</taxon>
        <taxon>Metazoa</taxon>
        <taxon>Ecdysozoa</taxon>
        <taxon>Arthropoda</taxon>
        <taxon>Hexapoda</taxon>
        <taxon>Insecta</taxon>
        <taxon>Pterygota</taxon>
        <taxon>Neoptera</taxon>
        <taxon>Endopterygota</taxon>
        <taxon>Diptera</taxon>
        <taxon>Brachycera</taxon>
        <taxon>Muscomorpha</taxon>
        <taxon>Platypezoidea</taxon>
        <taxon>Phoridae</taxon>
        <taxon>Megaseliini</taxon>
        <taxon>Megaselia</taxon>
    </lineage>
</organism>
<dbReference type="PIRSF" id="PIRSF002419">
    <property type="entry name" value="Tetraspanin"/>
    <property type="match status" value="1"/>
</dbReference>
<dbReference type="InterPro" id="IPR000301">
    <property type="entry name" value="Tetraspanin_animals"/>
</dbReference>
<evidence type="ECO:0000256" key="5">
    <source>
        <dbReference type="ARBA" id="ARBA00023136"/>
    </source>
</evidence>
<dbReference type="STRING" id="36166.T1GTV8"/>
<feature type="transmembrane region" description="Helical" evidence="7">
    <location>
        <begin position="12"/>
        <end position="33"/>
    </location>
</feature>
<dbReference type="PANTHER" id="PTHR19282">
    <property type="entry name" value="TETRASPANIN"/>
    <property type="match status" value="1"/>
</dbReference>
<dbReference type="OMA" id="QANLECC"/>
<dbReference type="PROSITE" id="PS51257">
    <property type="entry name" value="PROKAR_LIPOPROTEIN"/>
    <property type="match status" value="1"/>
</dbReference>
<dbReference type="CDD" id="cd03127">
    <property type="entry name" value="tetraspanin_LEL"/>
    <property type="match status" value="1"/>
</dbReference>
<feature type="transmembrane region" description="Helical" evidence="7">
    <location>
        <begin position="152"/>
        <end position="175"/>
    </location>
</feature>
<dbReference type="HOGENOM" id="CLU_055524_6_3_1"/>
<keyword evidence="6" id="KW-1015">Disulfide bond</keyword>
<comment type="subcellular location">
    <subcellularLocation>
        <location evidence="1 7">Membrane</location>
        <topology evidence="1 7">Multi-pass membrane protein</topology>
    </subcellularLocation>
</comment>
<dbReference type="AlphaFoldDB" id="T1GTV8"/>
<keyword evidence="3 7" id="KW-0812">Transmembrane</keyword>
<reference evidence="8" key="2">
    <citation type="submission" date="2015-06" db="UniProtKB">
        <authorList>
            <consortium name="EnsemblMetazoa"/>
        </authorList>
    </citation>
    <scope>IDENTIFICATION</scope>
</reference>
<reference evidence="9" key="1">
    <citation type="submission" date="2013-02" db="EMBL/GenBank/DDBJ databases">
        <authorList>
            <person name="Hughes D."/>
        </authorList>
    </citation>
    <scope>NUCLEOTIDE SEQUENCE</scope>
    <source>
        <strain>Durham</strain>
        <strain evidence="9">NC isolate 2 -- Noor lab</strain>
    </source>
</reference>
<dbReference type="GO" id="GO:0005886">
    <property type="term" value="C:plasma membrane"/>
    <property type="evidence" value="ECO:0007669"/>
    <property type="project" value="TreeGrafter"/>
</dbReference>
<dbReference type="EnsemblMetazoa" id="MESCA007152-RA">
    <property type="protein sequence ID" value="MESCA007152-PA"/>
    <property type="gene ID" value="MESCA007152"/>
</dbReference>
<keyword evidence="9" id="KW-1185">Reference proteome</keyword>
<sequence length="187" mass="20881">MKSFDDLQTQHIPIVLIVLGAVILIISFFGCCGAIRESYCMSMTYAFFLLVLLICQLVLIAYVWTNKQEISRKLEKAVDIAWEERARAGTNANAMDALQIGLKCCARRNFIEYGISIPSSCCQDQNCSNPTNIYIHGCKTALVNLWDSNGDIIKFAGLGIAAVELIGFIFACCLANNIRNYKRRADY</sequence>
<dbReference type="SUPFAM" id="SSF48652">
    <property type="entry name" value="Tetraspanin"/>
    <property type="match status" value="1"/>
</dbReference>